<dbReference type="GeneID" id="56904356"/>
<proteinExistence type="predicted"/>
<dbReference type="Gene3D" id="3.40.50.1820">
    <property type="entry name" value="alpha/beta hydrolase"/>
    <property type="match status" value="1"/>
</dbReference>
<sequence length="527" mass="58030">MLRKALLLGAAMMAVPALAAGPATPAPNADSVTNGTVTVNGATIPYRAVAGTILVHGADYNDSGDILAKRGTKLDGGKDDDSKNAPVASMFYTAYFKEGVPAEKRPITFLYNGGPGSASVWVHMGTFGPRRVNTPGDTHLPAAPYALINNPQSLLDVSDVVFIDAPGTGFSRIAGKDADKEFLGVDGDGEAFTHFISKFLAKYHRYNSPKYLFGESYGTMRSAVVINDLEQDENIDFNGVILLSQILNYDNSDDSPQFNAGMDDPYVLALPTYAATAWYHHCLPAEHPDLKAFLHEVEHFAMTDYTLALRQGADLPEDQRQAIAAKLHDYTGLPVDYILRADLRVNGGEFDQQLQAKTGMATGRLDTRYSSPTIDPMSQEVDYDPQSSAISSAYVTVFNDYVRNTLKYGTDEDYRLYNSQGHWDSHHRQPGHGYQPKGEPNVMTDLAMAMKTNPNLHVMLNAGYYDLATPYFEGVYEMKHLPMPNSLQKNIEYAQYTSGHMVYVDPATLQQLHDNVAAFIRRTDNLH</sequence>
<evidence type="ECO:0000256" key="6">
    <source>
        <dbReference type="SAM" id="SignalP"/>
    </source>
</evidence>
<keyword evidence="2" id="KW-0645">Protease</keyword>
<evidence type="ECO:0000256" key="2">
    <source>
        <dbReference type="ARBA" id="ARBA00022670"/>
    </source>
</evidence>
<dbReference type="PANTHER" id="PTHR11802">
    <property type="entry name" value="SERINE PROTEASE FAMILY S10 SERINE CARBOXYPEPTIDASE"/>
    <property type="match status" value="1"/>
</dbReference>
<evidence type="ECO:0000256" key="1">
    <source>
        <dbReference type="ARBA" id="ARBA00022645"/>
    </source>
</evidence>
<dbReference type="Proteomes" id="UP000031656">
    <property type="component" value="Chromosome"/>
</dbReference>
<organism evidence="7 8">
    <name type="scientific">Gluconobacter oxydans DSM 3504</name>
    <dbReference type="NCBI Taxonomy" id="1288313"/>
    <lineage>
        <taxon>Bacteria</taxon>
        <taxon>Pseudomonadati</taxon>
        <taxon>Pseudomonadota</taxon>
        <taxon>Alphaproteobacteria</taxon>
        <taxon>Acetobacterales</taxon>
        <taxon>Acetobacteraceae</taxon>
        <taxon>Gluconobacter</taxon>
    </lineage>
</organism>
<evidence type="ECO:0000313" key="7">
    <source>
        <dbReference type="EMBL" id="AHK70038.1"/>
    </source>
</evidence>
<evidence type="ECO:0000256" key="3">
    <source>
        <dbReference type="ARBA" id="ARBA00022729"/>
    </source>
</evidence>
<dbReference type="SUPFAM" id="SSF53474">
    <property type="entry name" value="alpha/beta-Hydrolases"/>
    <property type="match status" value="1"/>
</dbReference>
<feature type="chain" id="PRO_5001648639" evidence="6">
    <location>
        <begin position="20"/>
        <end position="527"/>
    </location>
</feature>
<dbReference type="Pfam" id="PF00450">
    <property type="entry name" value="Peptidase_S10"/>
    <property type="match status" value="1"/>
</dbReference>
<dbReference type="GO" id="GO:0006508">
    <property type="term" value="P:proteolysis"/>
    <property type="evidence" value="ECO:0007669"/>
    <property type="project" value="UniProtKB-KW"/>
</dbReference>
<dbReference type="RefSeq" id="WP_041110507.1">
    <property type="nucleotide sequence ID" value="NZ_CP004373.1"/>
</dbReference>
<accession>A0A067Z176</accession>
<dbReference type="GO" id="GO:0004185">
    <property type="term" value="F:serine-type carboxypeptidase activity"/>
    <property type="evidence" value="ECO:0007669"/>
    <property type="project" value="InterPro"/>
</dbReference>
<dbReference type="InterPro" id="IPR029058">
    <property type="entry name" value="AB_hydrolase_fold"/>
</dbReference>
<dbReference type="EMBL" id="CP004373">
    <property type="protein sequence ID" value="AHK70038.1"/>
    <property type="molecule type" value="Genomic_DNA"/>
</dbReference>
<reference evidence="7 8" key="1">
    <citation type="journal article" date="2015" name="Appl. Microbiol. Biotechnol.">
        <title>The consequence of an additional NADH dehydrogenase paralog on the growth of Gluconobacter oxydans DSM3504.</title>
        <authorList>
            <person name="Kostner D."/>
            <person name="Luchterhand B."/>
            <person name="Junker A."/>
            <person name="Volland S."/>
            <person name="Daniel R."/>
            <person name="Buchs J."/>
            <person name="Liebl W."/>
            <person name="Ehrenreich A."/>
        </authorList>
    </citation>
    <scope>NUCLEOTIDE SEQUENCE [LARGE SCALE GENOMIC DNA]</scope>
    <source>
        <strain evidence="7">DSM 3504</strain>
    </source>
</reference>
<keyword evidence="4" id="KW-0378">Hydrolase</keyword>
<name>A0A067Z176_GLUOY</name>
<protein>
    <submittedName>
        <fullName evidence="7">Carboxypeptidase-like protein</fullName>
    </submittedName>
</protein>
<dbReference type="HOGENOM" id="CLU_032786_0_0_5"/>
<evidence type="ECO:0000313" key="8">
    <source>
        <dbReference type="Proteomes" id="UP000031656"/>
    </source>
</evidence>
<dbReference type="PANTHER" id="PTHR11802:SF3">
    <property type="entry name" value="RETINOID-INDUCIBLE SERINE CARBOXYPEPTIDASE"/>
    <property type="match status" value="1"/>
</dbReference>
<keyword evidence="1 7" id="KW-0121">Carboxypeptidase</keyword>
<evidence type="ECO:0000256" key="4">
    <source>
        <dbReference type="ARBA" id="ARBA00022801"/>
    </source>
</evidence>
<keyword evidence="3 6" id="KW-0732">Signal</keyword>
<evidence type="ECO:0000256" key="5">
    <source>
        <dbReference type="ARBA" id="ARBA00023180"/>
    </source>
</evidence>
<keyword evidence="5" id="KW-0325">Glycoprotein</keyword>
<feature type="signal peptide" evidence="6">
    <location>
        <begin position="1"/>
        <end position="19"/>
    </location>
</feature>
<dbReference type="AlphaFoldDB" id="A0A067Z176"/>
<dbReference type="KEGG" id="goy:GLS_c01070"/>
<gene>
    <name evidence="7" type="ORF">GLS_c01070</name>
</gene>
<dbReference type="InterPro" id="IPR001563">
    <property type="entry name" value="Peptidase_S10"/>
</dbReference>